<dbReference type="STRING" id="1122206.SAMN02745753_04001"/>
<feature type="domain" description="YqcC-like" evidence="1">
    <location>
        <begin position="12"/>
        <end position="107"/>
    </location>
</feature>
<dbReference type="Pfam" id="PF04287">
    <property type="entry name" value="DUF446"/>
    <property type="match status" value="1"/>
</dbReference>
<dbReference type="PANTHER" id="PTHR39586">
    <property type="entry name" value="CYTOPLASMIC PROTEIN-RELATED"/>
    <property type="match status" value="1"/>
</dbReference>
<evidence type="ECO:0000313" key="2">
    <source>
        <dbReference type="EMBL" id="SHG47904.1"/>
    </source>
</evidence>
<dbReference type="Proteomes" id="UP000184517">
    <property type="component" value="Unassembled WGS sequence"/>
</dbReference>
<dbReference type="AlphaFoldDB" id="A0A1M5K595"/>
<sequence length="113" mass="13150">MKKAFSDHHLLADLLMDLQMAMQDCDVWQCEEPTKDALQSSEPFCIDTMRFEQWLRFVMIERFKTMLATGSDLPVRCHISPMAEEAFKDKPHAKVRHIVTCLNRIDQHLSGTL</sequence>
<name>A0A1M5K595_9GAMM</name>
<accession>A0A1M5K595</accession>
<organism evidence="2 3">
    <name type="scientific">Marinomonas polaris DSM 16579</name>
    <dbReference type="NCBI Taxonomy" id="1122206"/>
    <lineage>
        <taxon>Bacteria</taxon>
        <taxon>Pseudomonadati</taxon>
        <taxon>Pseudomonadota</taxon>
        <taxon>Gammaproteobacteria</taxon>
        <taxon>Oceanospirillales</taxon>
        <taxon>Oceanospirillaceae</taxon>
        <taxon>Marinomonas</taxon>
    </lineage>
</organism>
<reference evidence="3" key="1">
    <citation type="submission" date="2016-11" db="EMBL/GenBank/DDBJ databases">
        <authorList>
            <person name="Varghese N."/>
            <person name="Submissions S."/>
        </authorList>
    </citation>
    <scope>NUCLEOTIDE SEQUENCE [LARGE SCALE GENOMIC DNA]</scope>
    <source>
        <strain evidence="3">DSM 16579</strain>
    </source>
</reference>
<dbReference type="InterPro" id="IPR023376">
    <property type="entry name" value="YqcC-like_dom"/>
</dbReference>
<dbReference type="OrthoDB" id="8794567at2"/>
<dbReference type="SUPFAM" id="SSF158452">
    <property type="entry name" value="YqcC-like"/>
    <property type="match status" value="1"/>
</dbReference>
<dbReference type="RefSeq" id="WP_072841478.1">
    <property type="nucleotide sequence ID" value="NZ_FQVF01000022.1"/>
</dbReference>
<dbReference type="GO" id="GO:0044010">
    <property type="term" value="P:single-species biofilm formation"/>
    <property type="evidence" value="ECO:0007669"/>
    <property type="project" value="TreeGrafter"/>
</dbReference>
<protein>
    <submittedName>
        <fullName evidence="2">Uncharacterized conserved protein YqcC, DUF446 family</fullName>
    </submittedName>
</protein>
<keyword evidence="3" id="KW-1185">Reference proteome</keyword>
<evidence type="ECO:0000259" key="1">
    <source>
        <dbReference type="Pfam" id="PF04287"/>
    </source>
</evidence>
<proteinExistence type="predicted"/>
<gene>
    <name evidence="2" type="ORF">SAMN02745753_04001</name>
</gene>
<evidence type="ECO:0000313" key="3">
    <source>
        <dbReference type="Proteomes" id="UP000184517"/>
    </source>
</evidence>
<dbReference type="Gene3D" id="1.20.1440.40">
    <property type="entry name" value="YqcC-like"/>
    <property type="match status" value="1"/>
</dbReference>
<dbReference type="PANTHER" id="PTHR39586:SF1">
    <property type="entry name" value="CYTOPLASMIC PROTEIN"/>
    <property type="match status" value="1"/>
</dbReference>
<dbReference type="InterPro" id="IPR036814">
    <property type="entry name" value="YqcC-like_sf"/>
</dbReference>
<dbReference type="InterPro" id="IPR007384">
    <property type="entry name" value="UCP006257"/>
</dbReference>
<dbReference type="EMBL" id="FQVF01000022">
    <property type="protein sequence ID" value="SHG47904.1"/>
    <property type="molecule type" value="Genomic_DNA"/>
</dbReference>